<reference evidence="11 12" key="1">
    <citation type="submission" date="2010-08" db="EMBL/GenBank/DDBJ databases">
        <title>The draft genome of Desulfovibrio fructosovorans JJ.</title>
        <authorList>
            <consortium name="US DOE Joint Genome Institute (JGI-PGF)"/>
            <person name="Lucas S."/>
            <person name="Copeland A."/>
            <person name="Lapidus A."/>
            <person name="Cheng J.-F."/>
            <person name="Bruce D."/>
            <person name="Goodwin L."/>
            <person name="Pitluck S."/>
            <person name="Land M.L."/>
            <person name="Hauser L."/>
            <person name="Chang Y.-J."/>
            <person name="Jeffries C."/>
            <person name="Wall J.D."/>
            <person name="Stahl D.A."/>
            <person name="Arkin A.P."/>
            <person name="Dehal P."/>
            <person name="Stolyar S.M."/>
            <person name="Hazen T.C."/>
            <person name="Woyke T.J."/>
        </authorList>
    </citation>
    <scope>NUCLEOTIDE SEQUENCE [LARGE SCALE GENOMIC DNA]</scope>
    <source>
        <strain evidence="11 12">JJ</strain>
    </source>
</reference>
<dbReference type="Gene3D" id="3.60.20.10">
    <property type="entry name" value="Glutamine Phosphoribosylpyrophosphate, subunit 1, domain 1"/>
    <property type="match status" value="1"/>
</dbReference>
<dbReference type="Pfam" id="PF00733">
    <property type="entry name" value="Asn_synthase"/>
    <property type="match status" value="1"/>
</dbReference>
<keyword evidence="8" id="KW-0061">Asparagine biosynthesis</keyword>
<keyword evidence="6 8" id="KW-0315">Glutamine amidotransferase</keyword>
<keyword evidence="11" id="KW-0436">Ligase</keyword>
<evidence type="ECO:0000256" key="5">
    <source>
        <dbReference type="ARBA" id="ARBA00022840"/>
    </source>
</evidence>
<organism evidence="11 12">
    <name type="scientific">Solidesulfovibrio fructosivorans JJ]</name>
    <dbReference type="NCBI Taxonomy" id="596151"/>
    <lineage>
        <taxon>Bacteria</taxon>
        <taxon>Pseudomonadati</taxon>
        <taxon>Thermodesulfobacteriota</taxon>
        <taxon>Desulfovibrionia</taxon>
        <taxon>Desulfovibrionales</taxon>
        <taxon>Desulfovibrionaceae</taxon>
        <taxon>Solidesulfovibrio</taxon>
    </lineage>
</organism>
<proteinExistence type="inferred from homology"/>
<dbReference type="SUPFAM" id="SSF52402">
    <property type="entry name" value="Adenine nucleotide alpha hydrolases-like"/>
    <property type="match status" value="1"/>
</dbReference>
<dbReference type="AlphaFoldDB" id="E1JXW1"/>
<dbReference type="SUPFAM" id="SSF56235">
    <property type="entry name" value="N-terminal nucleophile aminohydrolases (Ntn hydrolases)"/>
    <property type="match status" value="1"/>
</dbReference>
<gene>
    <name evidence="11" type="ORF">DesfrDRAFT_2460</name>
</gene>
<evidence type="ECO:0000256" key="2">
    <source>
        <dbReference type="ARBA" id="ARBA00005752"/>
    </source>
</evidence>
<dbReference type="Proteomes" id="UP000006250">
    <property type="component" value="Unassembled WGS sequence"/>
</dbReference>
<dbReference type="InterPro" id="IPR033738">
    <property type="entry name" value="AsnB_N"/>
</dbReference>
<feature type="active site" description="For GATase activity" evidence="8">
    <location>
        <position position="2"/>
    </location>
</feature>
<feature type="binding site" evidence="9">
    <location>
        <position position="101"/>
    </location>
    <ligand>
        <name>L-glutamine</name>
        <dbReference type="ChEBI" id="CHEBI:58359"/>
    </ligand>
</feature>
<keyword evidence="4 9" id="KW-0547">Nucleotide-binding</keyword>
<evidence type="ECO:0000256" key="1">
    <source>
        <dbReference type="ARBA" id="ARBA00005187"/>
    </source>
</evidence>
<dbReference type="InterPro" id="IPR017932">
    <property type="entry name" value="GATase_2_dom"/>
</dbReference>
<evidence type="ECO:0000259" key="10">
    <source>
        <dbReference type="PROSITE" id="PS51278"/>
    </source>
</evidence>
<dbReference type="PROSITE" id="PS51278">
    <property type="entry name" value="GATASE_TYPE_2"/>
    <property type="match status" value="1"/>
</dbReference>
<name>E1JXW1_SOLFR</name>
<protein>
    <recommendedName>
        <fullName evidence="3">asparagine synthase (glutamine-hydrolyzing)</fullName>
        <ecNumber evidence="3">6.3.5.4</ecNumber>
    </recommendedName>
</protein>
<evidence type="ECO:0000256" key="4">
    <source>
        <dbReference type="ARBA" id="ARBA00022741"/>
    </source>
</evidence>
<evidence type="ECO:0000256" key="7">
    <source>
        <dbReference type="ARBA" id="ARBA00048741"/>
    </source>
</evidence>
<dbReference type="GO" id="GO:0005524">
    <property type="term" value="F:ATP binding"/>
    <property type="evidence" value="ECO:0007669"/>
    <property type="project" value="UniProtKB-KW"/>
</dbReference>
<keyword evidence="5 9" id="KW-0067">ATP-binding</keyword>
<evidence type="ECO:0000256" key="3">
    <source>
        <dbReference type="ARBA" id="ARBA00012737"/>
    </source>
</evidence>
<comment type="catalytic activity">
    <reaction evidence="7">
        <text>L-aspartate + L-glutamine + ATP + H2O = L-asparagine + L-glutamate + AMP + diphosphate + H(+)</text>
        <dbReference type="Rhea" id="RHEA:12228"/>
        <dbReference type="ChEBI" id="CHEBI:15377"/>
        <dbReference type="ChEBI" id="CHEBI:15378"/>
        <dbReference type="ChEBI" id="CHEBI:29985"/>
        <dbReference type="ChEBI" id="CHEBI:29991"/>
        <dbReference type="ChEBI" id="CHEBI:30616"/>
        <dbReference type="ChEBI" id="CHEBI:33019"/>
        <dbReference type="ChEBI" id="CHEBI:58048"/>
        <dbReference type="ChEBI" id="CHEBI:58359"/>
        <dbReference type="ChEBI" id="CHEBI:456215"/>
        <dbReference type="EC" id="6.3.5.4"/>
    </reaction>
</comment>
<dbReference type="CDD" id="cd00712">
    <property type="entry name" value="AsnB"/>
    <property type="match status" value="1"/>
</dbReference>
<dbReference type="OrthoDB" id="9763290at2"/>
<dbReference type="Gene3D" id="3.40.50.620">
    <property type="entry name" value="HUPs"/>
    <property type="match status" value="1"/>
</dbReference>
<dbReference type="RefSeq" id="WP_005994268.1">
    <property type="nucleotide sequence ID" value="NZ_AECZ01000015.1"/>
</dbReference>
<evidence type="ECO:0000313" key="11">
    <source>
        <dbReference type="EMBL" id="EFL50884.1"/>
    </source>
</evidence>
<dbReference type="InterPro" id="IPR051786">
    <property type="entry name" value="ASN_synthetase/amidase"/>
</dbReference>
<dbReference type="CDD" id="cd01991">
    <property type="entry name" value="Asn_synthase_B_C"/>
    <property type="match status" value="1"/>
</dbReference>
<evidence type="ECO:0000313" key="12">
    <source>
        <dbReference type="Proteomes" id="UP000006250"/>
    </source>
</evidence>
<dbReference type="PANTHER" id="PTHR43284">
    <property type="entry name" value="ASPARAGINE SYNTHETASE (GLUTAMINE-HYDROLYZING)"/>
    <property type="match status" value="1"/>
</dbReference>
<dbReference type="STRING" id="596151.DesfrDRAFT_2460"/>
<dbReference type="InterPro" id="IPR029055">
    <property type="entry name" value="Ntn_hydrolases_N"/>
</dbReference>
<dbReference type="PIRSF" id="PIRSF001589">
    <property type="entry name" value="Asn_synthetase_glu-h"/>
    <property type="match status" value="1"/>
</dbReference>
<feature type="domain" description="Glutamine amidotransferase type-2" evidence="10">
    <location>
        <begin position="2"/>
        <end position="190"/>
    </location>
</feature>
<dbReference type="eggNOG" id="COG0367">
    <property type="taxonomic scope" value="Bacteria"/>
</dbReference>
<evidence type="ECO:0000256" key="8">
    <source>
        <dbReference type="PIRSR" id="PIRSR001589-1"/>
    </source>
</evidence>
<comment type="similarity">
    <text evidence="2">Belongs to the asparagine synthetase family.</text>
</comment>
<keyword evidence="8" id="KW-0028">Amino-acid biosynthesis</keyword>
<comment type="caution">
    <text evidence="11">The sequence shown here is derived from an EMBL/GenBank/DDBJ whole genome shotgun (WGS) entry which is preliminary data.</text>
</comment>
<dbReference type="GO" id="GO:0005829">
    <property type="term" value="C:cytosol"/>
    <property type="evidence" value="ECO:0007669"/>
    <property type="project" value="TreeGrafter"/>
</dbReference>
<dbReference type="NCBIfam" id="TIGR01536">
    <property type="entry name" value="asn_synth_AEB"/>
    <property type="match status" value="1"/>
</dbReference>
<keyword evidence="12" id="KW-1185">Reference proteome</keyword>
<sequence length="606" mass="68560">MCGICGVFAPDRIGPEHRRLIETQNDIMRHRGPDATGIFADAHCALGHRRLAIIDLSADGRQPFASPDGRYQMVFNGEIFNYIELRDELANRGRVFTTKTDTEVLLAAYETWGPQCLSRLNGMFALAIYDTRAKTLFLARDRFGIKPLYYTRLAGRLYFASEIKALLTVPGLSRAVRRQSLFDYLAFNRTDIHDETFFEHVSRLPKGCRAICDALGGLSIETWWSPLPFLDTAVAASPEETRREVEALFIDAARLRLRSDVPVGSSLSGGLDSSILVGVLHDRLTPPSPYHCFTAVYPGDPVDETRYVDALAGRYPFLGHRVAPTAAETLADLPDFVRANDEPTTGPSFYAQYRVMRLAREAGVVVVLDGQGADEIFAGYQYFHGFYMYGLLRRGRLSRLAAELWGVATRRQHPSAVQTLAYQMLPEAVRTTLLRRTVPHLRRDFFEAHIGQSRIQREFFRAKGLNHSLALHFLYKLEHLLRMEDRNSMAFSLEARVPYLDYRLVERLLATPEEAKIRGGETKVLQKQALGRYTVPEILARTDKLGFATPEARWMSAPGWRERITVSMDTLSRAFPDVFAFLPGCHPAPQEAWKFCQLATWLELFG</sequence>
<dbReference type="GO" id="GO:0006529">
    <property type="term" value="P:asparagine biosynthetic process"/>
    <property type="evidence" value="ECO:0007669"/>
    <property type="project" value="UniProtKB-KW"/>
</dbReference>
<dbReference type="InterPro" id="IPR006426">
    <property type="entry name" value="Asn_synth_AEB"/>
</dbReference>
<dbReference type="InterPro" id="IPR001962">
    <property type="entry name" value="Asn_synthase"/>
</dbReference>
<dbReference type="GO" id="GO:0004066">
    <property type="term" value="F:asparagine synthase (glutamine-hydrolyzing) activity"/>
    <property type="evidence" value="ECO:0007669"/>
    <property type="project" value="UniProtKB-EC"/>
</dbReference>
<dbReference type="EMBL" id="AECZ01000015">
    <property type="protein sequence ID" value="EFL50884.1"/>
    <property type="molecule type" value="Genomic_DNA"/>
</dbReference>
<evidence type="ECO:0000256" key="9">
    <source>
        <dbReference type="PIRSR" id="PIRSR001589-2"/>
    </source>
</evidence>
<accession>E1JXW1</accession>
<evidence type="ECO:0000256" key="6">
    <source>
        <dbReference type="ARBA" id="ARBA00022962"/>
    </source>
</evidence>
<dbReference type="EC" id="6.3.5.4" evidence="3"/>
<comment type="pathway">
    <text evidence="1">Amino-acid biosynthesis; L-asparagine biosynthesis; L-asparagine from L-aspartate (L-Gln route): step 1/1.</text>
</comment>
<dbReference type="Pfam" id="PF13537">
    <property type="entry name" value="GATase_7"/>
    <property type="match status" value="1"/>
</dbReference>
<dbReference type="InterPro" id="IPR014729">
    <property type="entry name" value="Rossmann-like_a/b/a_fold"/>
</dbReference>
<dbReference type="PANTHER" id="PTHR43284:SF1">
    <property type="entry name" value="ASPARAGINE SYNTHETASE"/>
    <property type="match status" value="1"/>
</dbReference>